<keyword evidence="11" id="KW-1185">Reference proteome</keyword>
<dbReference type="GO" id="GO:0015818">
    <property type="term" value="P:isoleucine transport"/>
    <property type="evidence" value="ECO:0007669"/>
    <property type="project" value="TreeGrafter"/>
</dbReference>
<evidence type="ECO:0000313" key="10">
    <source>
        <dbReference type="EMBL" id="GAO97685.1"/>
    </source>
</evidence>
<dbReference type="Pfam" id="PF05525">
    <property type="entry name" value="Branch_AA_trans"/>
    <property type="match status" value="1"/>
</dbReference>
<keyword evidence="8 9" id="KW-0472">Membrane</keyword>
<keyword evidence="3 9" id="KW-0813">Transport</keyword>
<keyword evidence="7 9" id="KW-1133">Transmembrane helix</keyword>
<dbReference type="AlphaFoldDB" id="A0A0K8MAY9"/>
<dbReference type="GO" id="GO:0005886">
    <property type="term" value="C:plasma membrane"/>
    <property type="evidence" value="ECO:0007669"/>
    <property type="project" value="UniProtKB-SubCell"/>
</dbReference>
<dbReference type="STRING" id="1629334.Cva_00321"/>
<comment type="subcellular location">
    <subcellularLocation>
        <location evidence="9">Cell inner membrane</location>
        <topology evidence="9">Multi-pass membrane protein</topology>
    </subcellularLocation>
    <subcellularLocation>
        <location evidence="1">Cell membrane</location>
        <topology evidence="1">Multi-pass membrane protein</topology>
    </subcellularLocation>
</comment>
<dbReference type="Proteomes" id="UP000036771">
    <property type="component" value="Unassembled WGS sequence"/>
</dbReference>
<evidence type="ECO:0000256" key="6">
    <source>
        <dbReference type="ARBA" id="ARBA00022970"/>
    </source>
</evidence>
<dbReference type="EMBL" id="BBVC01000014">
    <property type="protein sequence ID" value="GAO97685.1"/>
    <property type="molecule type" value="Genomic_DNA"/>
</dbReference>
<dbReference type="PANTHER" id="PTHR30588">
    <property type="entry name" value="BRANCHED-CHAIN AMINO ACID TRANSPORT SYSTEM 2 CARRIER PROTEIN"/>
    <property type="match status" value="1"/>
</dbReference>
<feature type="transmembrane region" description="Helical" evidence="9">
    <location>
        <begin position="270"/>
        <end position="294"/>
    </location>
</feature>
<keyword evidence="5 9" id="KW-0812">Transmembrane</keyword>
<comment type="function">
    <text evidence="9">Component of the transport system for branched-chain amino acids.</text>
</comment>
<dbReference type="PANTHER" id="PTHR30588:SF0">
    <property type="entry name" value="BRANCHED-CHAIN AMINO ACID PERMEASE BRNQ"/>
    <property type="match status" value="1"/>
</dbReference>
<evidence type="ECO:0000256" key="3">
    <source>
        <dbReference type="ARBA" id="ARBA00022448"/>
    </source>
</evidence>
<name>A0A0K8MAY9_9PROT</name>
<organism evidence="10 11">
    <name type="scientific">Caedimonas varicaedens</name>
    <dbReference type="NCBI Taxonomy" id="1629334"/>
    <lineage>
        <taxon>Bacteria</taxon>
        <taxon>Pseudomonadati</taxon>
        <taxon>Pseudomonadota</taxon>
        <taxon>Alphaproteobacteria</taxon>
        <taxon>Holosporales</taxon>
        <taxon>Caedimonadaceae</taxon>
        <taxon>Caedimonas</taxon>
    </lineage>
</organism>
<evidence type="ECO:0000256" key="5">
    <source>
        <dbReference type="ARBA" id="ARBA00022692"/>
    </source>
</evidence>
<dbReference type="GO" id="GO:0005304">
    <property type="term" value="F:L-valine transmembrane transporter activity"/>
    <property type="evidence" value="ECO:0007669"/>
    <property type="project" value="TreeGrafter"/>
</dbReference>
<feature type="transmembrane region" description="Helical" evidence="9">
    <location>
        <begin position="142"/>
        <end position="160"/>
    </location>
</feature>
<comment type="similarity">
    <text evidence="2 9">Belongs to the branched chain amino acid transporter family.</text>
</comment>
<feature type="transmembrane region" description="Helical" evidence="9">
    <location>
        <begin position="219"/>
        <end position="245"/>
    </location>
</feature>
<evidence type="ECO:0000313" key="11">
    <source>
        <dbReference type="Proteomes" id="UP000036771"/>
    </source>
</evidence>
<feature type="transmembrane region" description="Helical" evidence="9">
    <location>
        <begin position="340"/>
        <end position="357"/>
    </location>
</feature>
<evidence type="ECO:0000256" key="1">
    <source>
        <dbReference type="ARBA" id="ARBA00004651"/>
    </source>
</evidence>
<gene>
    <name evidence="10" type="primary">brnQ</name>
    <name evidence="10" type="ORF">Cva_00321</name>
</gene>
<keyword evidence="4" id="KW-1003">Cell membrane</keyword>
<dbReference type="GO" id="GO:0015820">
    <property type="term" value="P:L-leucine transport"/>
    <property type="evidence" value="ECO:0007669"/>
    <property type="project" value="TreeGrafter"/>
</dbReference>
<reference evidence="10 11" key="1">
    <citation type="submission" date="2015-03" db="EMBL/GenBank/DDBJ databases">
        <title>Caedibacter varicaedens, whole genome shotgun sequence.</title>
        <authorList>
            <person name="Suzuki H."/>
            <person name="Dapper A.L."/>
            <person name="Gibson A.K."/>
            <person name="Jackson C."/>
            <person name="Lee H."/>
            <person name="Pejaver V.R."/>
            <person name="Doak T."/>
            <person name="Lynch M."/>
        </authorList>
    </citation>
    <scope>NUCLEOTIDE SEQUENCE [LARGE SCALE GENOMIC DNA]</scope>
</reference>
<feature type="transmembrane region" description="Helical" evidence="9">
    <location>
        <begin position="306"/>
        <end position="325"/>
    </location>
</feature>
<feature type="transmembrane region" description="Helical" evidence="9">
    <location>
        <begin position="189"/>
        <end position="207"/>
    </location>
</feature>
<feature type="transmembrane region" description="Helical" evidence="9">
    <location>
        <begin position="36"/>
        <end position="61"/>
    </location>
</feature>
<evidence type="ECO:0000256" key="7">
    <source>
        <dbReference type="ARBA" id="ARBA00022989"/>
    </source>
</evidence>
<feature type="transmembrane region" description="Helical" evidence="9">
    <location>
        <begin position="68"/>
        <end position="88"/>
    </location>
</feature>
<dbReference type="OrthoDB" id="9783920at2"/>
<proteinExistence type="inferred from homology"/>
<evidence type="ECO:0000256" key="4">
    <source>
        <dbReference type="ARBA" id="ARBA00022475"/>
    </source>
</evidence>
<evidence type="ECO:0000256" key="8">
    <source>
        <dbReference type="ARBA" id="ARBA00023136"/>
    </source>
</evidence>
<accession>A0A0K8MAY9</accession>
<evidence type="ECO:0000256" key="2">
    <source>
        <dbReference type="ARBA" id="ARBA00008540"/>
    </source>
</evidence>
<comment type="caution">
    <text evidence="10">The sequence shown here is derived from an EMBL/GenBank/DDBJ whole genome shotgun (WGS) entry which is preliminary data.</text>
</comment>
<dbReference type="InterPro" id="IPR004685">
    <property type="entry name" value="Brnchd-chn_aa_trnsp_Livcs"/>
</dbReference>
<keyword evidence="6 9" id="KW-0029">Amino-acid transport</keyword>
<feature type="transmembrane region" description="Helical" evidence="9">
    <location>
        <begin position="108"/>
        <end position="130"/>
    </location>
</feature>
<comment type="caution">
    <text evidence="9">Lacks conserved residue(s) required for the propagation of feature annotation.</text>
</comment>
<protein>
    <recommendedName>
        <fullName evidence="9">Branched-chain amino acid transport system carrier protein</fullName>
    </recommendedName>
</protein>
<dbReference type="GO" id="GO:0015190">
    <property type="term" value="F:L-leucine transmembrane transporter activity"/>
    <property type="evidence" value="ECO:0007669"/>
    <property type="project" value="TreeGrafter"/>
</dbReference>
<dbReference type="GO" id="GO:0015188">
    <property type="term" value="F:L-isoleucine transmembrane transporter activity"/>
    <property type="evidence" value="ECO:0007669"/>
    <property type="project" value="TreeGrafter"/>
</dbReference>
<sequence>MRRHIFIYGFSIFSMFFGSGNLVFPLEIGVDSGSHWFIGFLGLFLTGVLLPFCGLFVIKLYKGSYKAFFAEAGTAGGILLPLFTLSLLGSFGVVPRCITVAHGGIGYIFPQIPLIVFSLIFCGICFLICLRDQWMISILGKWLTPILLVCLCFLIGLGILKAPDINLELIPPVTSFTSGFLRGYETMDLFAAFFFSSLIFRQIQLLVPFPEDHRSIIKIALKPSLIGAGLLAIIYMGFVFLGAYYKPIATGVAPELILPTIATHLMGKKAALLIGIIMTFSCLTTAVALNNIYARYLCSYLKAGERWFPGILVMTTSISFCVSLLDFKGISAFLSPALELSYPSLIILTFLSIFLTGFRRLKIFLFYGVIIGMIGYKYLMVYSHSQ</sequence>
<feature type="transmembrane region" description="Helical" evidence="9">
    <location>
        <begin position="5"/>
        <end position="24"/>
    </location>
</feature>
<evidence type="ECO:0000256" key="9">
    <source>
        <dbReference type="RuleBase" id="RU362122"/>
    </source>
</evidence>
<feature type="transmembrane region" description="Helical" evidence="9">
    <location>
        <begin position="364"/>
        <end position="383"/>
    </location>
</feature>